<dbReference type="PROSITE" id="PS50113">
    <property type="entry name" value="PAC"/>
    <property type="match status" value="3"/>
</dbReference>
<keyword evidence="14" id="KW-0157">Chromophore</keyword>
<dbReference type="Proteomes" id="UP001595613">
    <property type="component" value="Unassembled WGS sequence"/>
</dbReference>
<evidence type="ECO:0000256" key="9">
    <source>
        <dbReference type="ARBA" id="ARBA00022679"/>
    </source>
</evidence>
<name>A0ABV7X0B2_9HYPH</name>
<dbReference type="SUPFAM" id="SSF55785">
    <property type="entry name" value="PYP-like sensor domain (PAS domain)"/>
    <property type="match status" value="3"/>
</dbReference>
<comment type="catalytic activity">
    <reaction evidence="1">
        <text>ATP + protein L-histidine = ADP + protein N-phospho-L-histidine.</text>
        <dbReference type="EC" id="2.7.13.3"/>
    </reaction>
</comment>
<keyword evidence="4" id="KW-0600">Photoreceptor protein</keyword>
<evidence type="ECO:0000313" key="20">
    <source>
        <dbReference type="Proteomes" id="UP001595613"/>
    </source>
</evidence>
<organism evidence="19 20">
    <name type="scientific">Devosia honganensis</name>
    <dbReference type="NCBI Taxonomy" id="1610527"/>
    <lineage>
        <taxon>Bacteria</taxon>
        <taxon>Pseudomonadati</taxon>
        <taxon>Pseudomonadota</taxon>
        <taxon>Alphaproteobacteria</taxon>
        <taxon>Hyphomicrobiales</taxon>
        <taxon>Devosiaceae</taxon>
        <taxon>Devosia</taxon>
    </lineage>
</organism>
<dbReference type="EC" id="2.7.13.3" evidence="2"/>
<dbReference type="PANTHER" id="PTHR41523:SF8">
    <property type="entry name" value="ETHYLENE RESPONSE SENSOR PROTEIN"/>
    <property type="match status" value="1"/>
</dbReference>
<evidence type="ECO:0000256" key="15">
    <source>
        <dbReference type="ARBA" id="ARBA00023026"/>
    </source>
</evidence>
<dbReference type="RefSeq" id="WP_380096368.1">
    <property type="nucleotide sequence ID" value="NZ_JBHRYD010000005.1"/>
</dbReference>
<feature type="domain" description="PAS" evidence="17">
    <location>
        <begin position="304"/>
        <end position="374"/>
    </location>
</feature>
<keyword evidence="16" id="KW-0675">Receptor</keyword>
<evidence type="ECO:0000259" key="17">
    <source>
        <dbReference type="PROSITE" id="PS50112"/>
    </source>
</evidence>
<evidence type="ECO:0000256" key="1">
    <source>
        <dbReference type="ARBA" id="ARBA00000085"/>
    </source>
</evidence>
<sequence>MPKSLFPNASPETRDRLEQDPTLKLFNDYDWASNPLGPIPTWPDGLKGAIRAMMVAATPMAMLVGSRGILIYNDHYARFAGPRHPGIFGMPVLEAWPEIAEFNRENIERGLAGGGASYVGQRLMLNIHGEPEPVWLDMHFSPILDEAGQSLGSTCVLNDVTTRMLAEQAVLRSEERMSLAIGGTDLVGTWDWDISHDRITVDNQFAALHNLDLLRAGLGVPLKVFLRAIHPEDVQRVGDELAAALREGSPFKSEYRLVEHDGSITWVVASGRPRLDGEGNVYRFPGVAIDVTEQHRVAEALAESETRFRTLADTLPQMIWTTGPDGRHDYFNARWHEFSGLEIESGGGASWTEIFHPDERIYADALWRESLKSGEPFQAEYRLRHQSGEYRWALCRALPVHDAHGQLVRWIGTCTDIHESRLAAEERELVAQELSHRIKNIFAVLNGIISLSARSSPEAKSFADQLRQRIFALGEAHDFVRPHTHLAAASEKQGKLSALIERLMRPYNGAEGGAARVLFTGDDAEVDDAAATPLALLFHELATNAAKYGALSCAEGDVVIAGRTQGEDYCLTWRENGGPATAEPEALSGFGSRLVSLSVEGQMRGTLARRWRPEGLEVEITLPRNALTRSARLRPEAGAASS</sequence>
<protein>
    <recommendedName>
        <fullName evidence="3">Blue-light-activated histidine kinase</fullName>
        <ecNumber evidence="2">2.7.13.3</ecNumber>
    </recommendedName>
</protein>
<dbReference type="Pfam" id="PF08447">
    <property type="entry name" value="PAS_3"/>
    <property type="match status" value="2"/>
</dbReference>
<evidence type="ECO:0000256" key="7">
    <source>
        <dbReference type="ARBA" id="ARBA00022630"/>
    </source>
</evidence>
<dbReference type="SMART" id="SM00086">
    <property type="entry name" value="PAC"/>
    <property type="match status" value="3"/>
</dbReference>
<evidence type="ECO:0000256" key="12">
    <source>
        <dbReference type="ARBA" id="ARBA00022777"/>
    </source>
</evidence>
<keyword evidence="10" id="KW-0677">Repeat</keyword>
<dbReference type="Gene3D" id="3.30.450.20">
    <property type="entry name" value="PAS domain"/>
    <property type="match status" value="3"/>
</dbReference>
<dbReference type="SMART" id="SM00091">
    <property type="entry name" value="PAS"/>
    <property type="match status" value="1"/>
</dbReference>
<dbReference type="InterPro" id="IPR011102">
    <property type="entry name" value="Sig_transdc_His_kinase_HWE"/>
</dbReference>
<proteinExistence type="predicted"/>
<dbReference type="InterPro" id="IPR001610">
    <property type="entry name" value="PAC"/>
</dbReference>
<evidence type="ECO:0000256" key="2">
    <source>
        <dbReference type="ARBA" id="ARBA00012438"/>
    </source>
</evidence>
<dbReference type="EMBL" id="JBHRYD010000005">
    <property type="protein sequence ID" value="MFC3704647.1"/>
    <property type="molecule type" value="Genomic_DNA"/>
</dbReference>
<dbReference type="PANTHER" id="PTHR41523">
    <property type="entry name" value="TWO-COMPONENT SYSTEM SENSOR PROTEIN"/>
    <property type="match status" value="1"/>
</dbReference>
<feature type="domain" description="PAC" evidence="18">
    <location>
        <begin position="118"/>
        <end position="172"/>
    </location>
</feature>
<evidence type="ECO:0000256" key="4">
    <source>
        <dbReference type="ARBA" id="ARBA00022543"/>
    </source>
</evidence>
<evidence type="ECO:0000256" key="3">
    <source>
        <dbReference type="ARBA" id="ARBA00021740"/>
    </source>
</evidence>
<evidence type="ECO:0000256" key="5">
    <source>
        <dbReference type="ARBA" id="ARBA00022553"/>
    </source>
</evidence>
<keyword evidence="13" id="KW-0067">ATP-binding</keyword>
<dbReference type="SUPFAM" id="SSF55874">
    <property type="entry name" value="ATPase domain of HSP90 chaperone/DNA topoisomerase II/histidine kinase"/>
    <property type="match status" value="1"/>
</dbReference>
<keyword evidence="9" id="KW-0808">Transferase</keyword>
<evidence type="ECO:0000256" key="8">
    <source>
        <dbReference type="ARBA" id="ARBA00022643"/>
    </source>
</evidence>
<feature type="domain" description="PAC" evidence="18">
    <location>
        <begin position="377"/>
        <end position="429"/>
    </location>
</feature>
<evidence type="ECO:0000256" key="13">
    <source>
        <dbReference type="ARBA" id="ARBA00022840"/>
    </source>
</evidence>
<keyword evidence="12" id="KW-0418">Kinase</keyword>
<dbReference type="InterPro" id="IPR000014">
    <property type="entry name" value="PAS"/>
</dbReference>
<evidence type="ECO:0000256" key="11">
    <source>
        <dbReference type="ARBA" id="ARBA00022741"/>
    </source>
</evidence>
<dbReference type="SMART" id="SM00911">
    <property type="entry name" value="HWE_HK"/>
    <property type="match status" value="1"/>
</dbReference>
<accession>A0ABV7X0B2</accession>
<evidence type="ECO:0000256" key="16">
    <source>
        <dbReference type="ARBA" id="ARBA00023170"/>
    </source>
</evidence>
<dbReference type="Pfam" id="PF07536">
    <property type="entry name" value="HWE_HK"/>
    <property type="match status" value="1"/>
</dbReference>
<evidence type="ECO:0000256" key="10">
    <source>
        <dbReference type="ARBA" id="ARBA00022737"/>
    </source>
</evidence>
<dbReference type="Gene3D" id="2.10.70.100">
    <property type="match status" value="1"/>
</dbReference>
<dbReference type="Gene3D" id="3.30.565.10">
    <property type="entry name" value="Histidine kinase-like ATPase, C-terminal domain"/>
    <property type="match status" value="1"/>
</dbReference>
<reference evidence="20" key="1">
    <citation type="journal article" date="2019" name="Int. J. Syst. Evol. Microbiol.">
        <title>The Global Catalogue of Microorganisms (GCM) 10K type strain sequencing project: providing services to taxonomists for standard genome sequencing and annotation.</title>
        <authorList>
            <consortium name="The Broad Institute Genomics Platform"/>
            <consortium name="The Broad Institute Genome Sequencing Center for Infectious Disease"/>
            <person name="Wu L."/>
            <person name="Ma J."/>
        </authorList>
    </citation>
    <scope>NUCLEOTIDE SEQUENCE [LARGE SCALE GENOMIC DNA]</scope>
    <source>
        <strain evidence="20">KCTC 42281</strain>
    </source>
</reference>
<keyword evidence="6" id="KW-0716">Sensory transduction</keyword>
<dbReference type="NCBIfam" id="TIGR00229">
    <property type="entry name" value="sensory_box"/>
    <property type="match status" value="3"/>
</dbReference>
<evidence type="ECO:0000313" key="19">
    <source>
        <dbReference type="EMBL" id="MFC3704647.1"/>
    </source>
</evidence>
<keyword evidence="8" id="KW-0288">FMN</keyword>
<dbReference type="InterPro" id="IPR000700">
    <property type="entry name" value="PAS-assoc_C"/>
</dbReference>
<evidence type="ECO:0000259" key="18">
    <source>
        <dbReference type="PROSITE" id="PS50113"/>
    </source>
</evidence>
<dbReference type="PROSITE" id="PS50112">
    <property type="entry name" value="PAS"/>
    <property type="match status" value="1"/>
</dbReference>
<keyword evidence="15" id="KW-0843">Virulence</keyword>
<keyword evidence="5" id="KW-0597">Phosphoprotein</keyword>
<dbReference type="InterPro" id="IPR036890">
    <property type="entry name" value="HATPase_C_sf"/>
</dbReference>
<dbReference type="Pfam" id="PF13426">
    <property type="entry name" value="PAS_9"/>
    <property type="match status" value="1"/>
</dbReference>
<keyword evidence="20" id="KW-1185">Reference proteome</keyword>
<dbReference type="CDD" id="cd00130">
    <property type="entry name" value="PAS"/>
    <property type="match status" value="2"/>
</dbReference>
<keyword evidence="7" id="KW-0285">Flavoprotein</keyword>
<keyword evidence="11" id="KW-0547">Nucleotide-binding</keyword>
<gene>
    <name evidence="19" type="ORF">ACFOOL_07740</name>
</gene>
<comment type="caution">
    <text evidence="19">The sequence shown here is derived from an EMBL/GenBank/DDBJ whole genome shotgun (WGS) entry which is preliminary data.</text>
</comment>
<evidence type="ECO:0000256" key="14">
    <source>
        <dbReference type="ARBA" id="ARBA00022991"/>
    </source>
</evidence>
<evidence type="ECO:0000256" key="6">
    <source>
        <dbReference type="ARBA" id="ARBA00022606"/>
    </source>
</evidence>
<dbReference type="InterPro" id="IPR013655">
    <property type="entry name" value="PAS_fold_3"/>
</dbReference>
<feature type="domain" description="PAC" evidence="18">
    <location>
        <begin position="251"/>
        <end position="303"/>
    </location>
</feature>
<dbReference type="InterPro" id="IPR035965">
    <property type="entry name" value="PAS-like_dom_sf"/>
</dbReference>